<dbReference type="InterPro" id="IPR011333">
    <property type="entry name" value="SKP1/BTB/POZ_sf"/>
</dbReference>
<protein>
    <submittedName>
        <fullName evidence="3">TD and POZ domain-containing protein 1</fullName>
    </submittedName>
</protein>
<dbReference type="Proteomes" id="UP000054359">
    <property type="component" value="Unassembled WGS sequence"/>
</dbReference>
<evidence type="ECO:0000313" key="4">
    <source>
        <dbReference type="Proteomes" id="UP000054359"/>
    </source>
</evidence>
<dbReference type="Pfam" id="PF00651">
    <property type="entry name" value="BTB"/>
    <property type="match status" value="1"/>
</dbReference>
<name>A0A087UDF9_STEMI</name>
<keyword evidence="4" id="KW-1185">Reference proteome</keyword>
<dbReference type="AlphaFoldDB" id="A0A087UDF9"/>
<dbReference type="SUPFAM" id="SSF54695">
    <property type="entry name" value="POZ domain"/>
    <property type="match status" value="1"/>
</dbReference>
<accession>A0A087UDF9</accession>
<feature type="domain" description="MATH" evidence="2">
    <location>
        <begin position="29"/>
        <end position="154"/>
    </location>
</feature>
<dbReference type="CDD" id="cd18186">
    <property type="entry name" value="BTB_POZ_ZBTB_KLHL-like"/>
    <property type="match status" value="1"/>
</dbReference>
<dbReference type="PANTHER" id="PTHR24413">
    <property type="entry name" value="SPECKLE-TYPE POZ PROTEIN"/>
    <property type="match status" value="1"/>
</dbReference>
<dbReference type="SMART" id="SM00225">
    <property type="entry name" value="BTB"/>
    <property type="match status" value="1"/>
</dbReference>
<dbReference type="STRING" id="407821.A0A087UDF9"/>
<feature type="non-terminal residue" evidence="3">
    <location>
        <position position="412"/>
    </location>
</feature>
<dbReference type="OMA" id="CEDREIC"/>
<dbReference type="PROSITE" id="PS50144">
    <property type="entry name" value="MATH"/>
    <property type="match status" value="1"/>
</dbReference>
<proteinExistence type="predicted"/>
<sequence length="412" mass="46979">MMSESEKLLNVSLAQDADTYGNSKVKKSENVYEWRVDNFGLFLRRKYEIPSPVFIADPSEGTKWRLILLSENCYPKGLHVGVSLVRMSEGSGQPLSVKYKILITTKQSGHICLLSSEKVFRSISDYDTGLLISHAELREKKLLLDATLILRCEMEVLRTENSDTYDDSTSGKESQEIDDINSLSTAFNTLAQKEKSPLIKPKTFIEDKFNILSDLQFGSVNQLTVSKSIQDSLNQLCNDFKSLYMSKNLADTIISVEGAEIRAHKAVLAARSEYFRIWESTGNSKLVIHGIKSAVMEAVLYYIYTGQMREMRLELALDMLTASRKFRIPHLELMIIEFLQDNIDADNVTDILLWSEDLNLKDLKQTALKFVSSNYSEVVKTDKWNVMLRLNPHIAREILLDSPSIRKNKFNF</sequence>
<dbReference type="Gene3D" id="1.25.40.420">
    <property type="match status" value="1"/>
</dbReference>
<evidence type="ECO:0000259" key="2">
    <source>
        <dbReference type="PROSITE" id="PS50144"/>
    </source>
</evidence>
<dbReference type="OrthoDB" id="684045at2759"/>
<dbReference type="InterPro" id="IPR002083">
    <property type="entry name" value="MATH/TRAF_dom"/>
</dbReference>
<dbReference type="Gene3D" id="3.30.710.10">
    <property type="entry name" value="Potassium Channel Kv1.1, Chain A"/>
    <property type="match status" value="1"/>
</dbReference>
<dbReference type="GO" id="GO:0030163">
    <property type="term" value="P:protein catabolic process"/>
    <property type="evidence" value="ECO:0007669"/>
    <property type="project" value="UniProtKB-ARBA"/>
</dbReference>
<dbReference type="SUPFAM" id="SSF49599">
    <property type="entry name" value="TRAF domain-like"/>
    <property type="match status" value="1"/>
</dbReference>
<gene>
    <name evidence="3" type="ORF">X975_16750</name>
</gene>
<dbReference type="InterPro" id="IPR008974">
    <property type="entry name" value="TRAF-like"/>
</dbReference>
<dbReference type="InterPro" id="IPR000210">
    <property type="entry name" value="BTB/POZ_dom"/>
</dbReference>
<evidence type="ECO:0000313" key="3">
    <source>
        <dbReference type="EMBL" id="KFM75398.1"/>
    </source>
</evidence>
<evidence type="ECO:0000259" key="1">
    <source>
        <dbReference type="PROSITE" id="PS50097"/>
    </source>
</evidence>
<dbReference type="Gene3D" id="2.60.210.10">
    <property type="entry name" value="Apoptosis, Tumor Necrosis Factor Receptor Associated Protein 2, Chain A"/>
    <property type="match status" value="1"/>
</dbReference>
<dbReference type="PROSITE" id="PS50097">
    <property type="entry name" value="BTB"/>
    <property type="match status" value="1"/>
</dbReference>
<organism evidence="3 4">
    <name type="scientific">Stegodyphus mimosarum</name>
    <name type="common">African social velvet spider</name>
    <dbReference type="NCBI Taxonomy" id="407821"/>
    <lineage>
        <taxon>Eukaryota</taxon>
        <taxon>Metazoa</taxon>
        <taxon>Ecdysozoa</taxon>
        <taxon>Arthropoda</taxon>
        <taxon>Chelicerata</taxon>
        <taxon>Arachnida</taxon>
        <taxon>Araneae</taxon>
        <taxon>Araneomorphae</taxon>
        <taxon>Entelegynae</taxon>
        <taxon>Eresoidea</taxon>
        <taxon>Eresidae</taxon>
        <taxon>Stegodyphus</taxon>
    </lineage>
</organism>
<dbReference type="EMBL" id="KK119329">
    <property type="protein sequence ID" value="KFM75398.1"/>
    <property type="molecule type" value="Genomic_DNA"/>
</dbReference>
<dbReference type="CDD" id="cd00121">
    <property type="entry name" value="MATH"/>
    <property type="match status" value="1"/>
</dbReference>
<feature type="domain" description="BTB" evidence="1">
    <location>
        <begin position="250"/>
        <end position="312"/>
    </location>
</feature>
<reference evidence="3 4" key="1">
    <citation type="submission" date="2013-11" db="EMBL/GenBank/DDBJ databases">
        <title>Genome sequencing of Stegodyphus mimosarum.</title>
        <authorList>
            <person name="Bechsgaard J."/>
        </authorList>
    </citation>
    <scope>NUCLEOTIDE SEQUENCE [LARGE SCALE GENOMIC DNA]</scope>
</reference>